<organism evidence="1 2">
    <name type="scientific">Tenacibaculum tangerinum</name>
    <dbReference type="NCBI Taxonomy" id="3038772"/>
    <lineage>
        <taxon>Bacteria</taxon>
        <taxon>Pseudomonadati</taxon>
        <taxon>Bacteroidota</taxon>
        <taxon>Flavobacteriia</taxon>
        <taxon>Flavobacteriales</taxon>
        <taxon>Flavobacteriaceae</taxon>
        <taxon>Tenacibaculum</taxon>
    </lineage>
</organism>
<dbReference type="EMBL" id="CP122539">
    <property type="protein sequence ID" value="WGH75298.1"/>
    <property type="molecule type" value="Genomic_DNA"/>
</dbReference>
<dbReference type="PANTHER" id="PTHR39540:SF1">
    <property type="entry name" value="DICTOMALLEIN-1-RELATED"/>
    <property type="match status" value="1"/>
</dbReference>
<sequence length="562" mass="61016">MIIKYPLLLFVVLFFAISCSKDELNQDPQNPYEESNLEFEVFFAQTHVQHPSDELFKLTSESDALIKAQVTSDKGEASPEVKAVLTLNGSTETIILEGPPTLPTSIELSPGKVEHKFEDSFTGVIPKEWVKPGLTVEVVAGTKSVVLNNLKIGAPNVINLKMFDTHFFALTPGDYPDGWDKEIVSKWPTAALKIQRTPNIVFKELTIPPRGNGIIAARVSSKEEYQNLTGASFDGEQAAASKWNSALRRAAGFRNRLSLFYINIYGVNSGGQAGGFAGVGNGKKLGIFHHEIGHAFSLPHWGDNATYPYKGDMHGIPAPNIYKSTHAGPTWAFDMPSMTFIPPTVQENAVGGTPGTYKADPMQGGGSGDQEPQFLLRHFSDFSVNKMRNYLENHIVIWNDALGSYASWDDATGDYTKVVANDGVKYPIEREVNVISVMVGVSATTPQATIVYPPIGPYTSDMIELFDPTVEADRLKADAIYCPEGGCDTSVKVVQGGVTKIYMLPTALDEALAASDSNSFKSGAVNLKAADGEVTSIELLATPDAEKNGLPAIPQVLYSWKK</sequence>
<keyword evidence="1" id="KW-0482">Metalloprotease</keyword>
<dbReference type="SUPFAM" id="SSF55486">
    <property type="entry name" value="Metalloproteases ('zincins'), catalytic domain"/>
    <property type="match status" value="1"/>
</dbReference>
<reference evidence="1 2" key="1">
    <citation type="submission" date="2023-04" db="EMBL/GenBank/DDBJ databases">
        <title>Tenacibaculum tangerinum sp. nov., isolated from sea tidal flat of South Korea.</title>
        <authorList>
            <person name="Lee S.H."/>
            <person name="Kim J.-J."/>
        </authorList>
    </citation>
    <scope>NUCLEOTIDE SEQUENCE [LARGE SCALE GENOMIC DNA]</scope>
    <source>
        <strain evidence="1 2">GRR-S3-23</strain>
    </source>
</reference>
<evidence type="ECO:0000313" key="1">
    <source>
        <dbReference type="EMBL" id="WGH75298.1"/>
    </source>
</evidence>
<dbReference type="RefSeq" id="WP_279651184.1">
    <property type="nucleotide sequence ID" value="NZ_CP122539.1"/>
</dbReference>
<gene>
    <name evidence="1" type="ORF">P8625_14670</name>
</gene>
<accession>A0ABY8L522</accession>
<dbReference type="Pfam" id="PF10462">
    <property type="entry name" value="Peptidase_M66"/>
    <property type="match status" value="1"/>
</dbReference>
<dbReference type="GO" id="GO:0008237">
    <property type="term" value="F:metallopeptidase activity"/>
    <property type="evidence" value="ECO:0007669"/>
    <property type="project" value="UniProtKB-KW"/>
</dbReference>
<name>A0ABY8L522_9FLAO</name>
<keyword evidence="1" id="KW-0378">Hydrolase</keyword>
<dbReference type="InterPro" id="IPR051256">
    <property type="entry name" value="Dictomallein"/>
</dbReference>
<keyword evidence="2" id="KW-1185">Reference proteome</keyword>
<keyword evidence="1" id="KW-0645">Protease</keyword>
<dbReference type="PROSITE" id="PS51257">
    <property type="entry name" value="PROKAR_LIPOPROTEIN"/>
    <property type="match status" value="1"/>
</dbReference>
<evidence type="ECO:0000313" key="2">
    <source>
        <dbReference type="Proteomes" id="UP001232001"/>
    </source>
</evidence>
<proteinExistence type="predicted"/>
<dbReference type="Proteomes" id="UP001232001">
    <property type="component" value="Chromosome"/>
</dbReference>
<dbReference type="PANTHER" id="PTHR39540">
    <property type="match status" value="1"/>
</dbReference>
<protein>
    <submittedName>
        <fullName evidence="1">M66 family metalloprotease</fullName>
    </submittedName>
</protein>